<dbReference type="AlphaFoldDB" id="A0A328BZQ8"/>
<dbReference type="OrthoDB" id="8640229at2"/>
<dbReference type="Proteomes" id="UP000248689">
    <property type="component" value="Unassembled WGS sequence"/>
</dbReference>
<dbReference type="Pfam" id="PF05521">
    <property type="entry name" value="Phage_HCP"/>
    <property type="match status" value="1"/>
</dbReference>
<accession>A0A328BZQ8</accession>
<evidence type="ECO:0000313" key="2">
    <source>
        <dbReference type="Proteomes" id="UP000248689"/>
    </source>
</evidence>
<dbReference type="EMBL" id="PTPX01000009">
    <property type="protein sequence ID" value="RAL19091.1"/>
    <property type="molecule type" value="Genomic_DNA"/>
</dbReference>
<organism evidence="1 2">
    <name type="scientific">Glaesserella australis</name>
    <dbReference type="NCBI Taxonomy" id="2094024"/>
    <lineage>
        <taxon>Bacteria</taxon>
        <taxon>Pseudomonadati</taxon>
        <taxon>Pseudomonadota</taxon>
        <taxon>Gammaproteobacteria</taxon>
        <taxon>Pasteurellales</taxon>
        <taxon>Pasteurellaceae</taxon>
        <taxon>Glaesserella</taxon>
    </lineage>
</organism>
<proteinExistence type="predicted"/>
<dbReference type="InterPro" id="IPR008767">
    <property type="entry name" value="Phage_SPP1_head-tail_adaptor"/>
</dbReference>
<name>A0A328BZQ8_9PAST</name>
<protein>
    <submittedName>
        <fullName evidence="1">Head-tail adaptor protein</fullName>
    </submittedName>
</protein>
<dbReference type="NCBIfam" id="TIGR01563">
    <property type="entry name" value="gp16_SPP1"/>
    <property type="match status" value="1"/>
</dbReference>
<gene>
    <name evidence="1" type="ORF">C5N92_04660</name>
</gene>
<sequence length="110" mass="13017">MNIGRLRHRITLQKQRNRPSDYGATIAEWLDVHHVWAEVKPLSGREYFAEAQIQSEVTTQIWLRYLPNVDSTMRVVFNEQIYDIVSVINYKSLNKTLLLQCKDVANERER</sequence>
<evidence type="ECO:0000313" key="1">
    <source>
        <dbReference type="EMBL" id="RAL19091.1"/>
    </source>
</evidence>
<dbReference type="RefSeq" id="WP_111749703.1">
    <property type="nucleotide sequence ID" value="NZ_PTPX01000009.1"/>
</dbReference>
<keyword evidence="2" id="KW-1185">Reference proteome</keyword>
<dbReference type="InterPro" id="IPR038666">
    <property type="entry name" value="SSP1_head-tail_sf"/>
</dbReference>
<comment type="caution">
    <text evidence="1">The sequence shown here is derived from an EMBL/GenBank/DDBJ whole genome shotgun (WGS) entry which is preliminary data.</text>
</comment>
<dbReference type="Gene3D" id="2.40.10.270">
    <property type="entry name" value="Bacteriophage SPP1 head-tail adaptor protein"/>
    <property type="match status" value="1"/>
</dbReference>
<reference evidence="2" key="1">
    <citation type="submission" date="2018-02" db="EMBL/GenBank/DDBJ databases">
        <title>Glaesserella australis sp. nov., isolated from the lungs of pigs.</title>
        <authorList>
            <person name="Turni C."/>
            <person name="Christensen H."/>
        </authorList>
    </citation>
    <scope>NUCLEOTIDE SEQUENCE [LARGE SCALE GENOMIC DNA]</scope>
    <source>
        <strain evidence="2">HS4635</strain>
    </source>
</reference>